<evidence type="ECO:0000256" key="3">
    <source>
        <dbReference type="ARBA" id="ARBA00022630"/>
    </source>
</evidence>
<dbReference type="InterPro" id="IPR009075">
    <property type="entry name" value="AcylCo_DH/oxidase_C"/>
</dbReference>
<dbReference type="SUPFAM" id="SSF56645">
    <property type="entry name" value="Acyl-CoA dehydrogenase NM domain-like"/>
    <property type="match status" value="1"/>
</dbReference>
<name>A0ABQ5QXL7_9ACTN</name>
<accession>A0ABQ5QXL7</accession>
<dbReference type="Gene3D" id="2.40.110.10">
    <property type="entry name" value="Butyryl-CoA Dehydrogenase, subunit A, domain 2"/>
    <property type="match status" value="1"/>
</dbReference>
<dbReference type="PANTHER" id="PTHR43884">
    <property type="entry name" value="ACYL-COA DEHYDROGENASE"/>
    <property type="match status" value="1"/>
</dbReference>
<organism evidence="8 9">
    <name type="scientific">Phytohabitans aurantiacus</name>
    <dbReference type="NCBI Taxonomy" id="3016789"/>
    <lineage>
        <taxon>Bacteria</taxon>
        <taxon>Bacillati</taxon>
        <taxon>Actinomycetota</taxon>
        <taxon>Actinomycetes</taxon>
        <taxon>Micromonosporales</taxon>
        <taxon>Micromonosporaceae</taxon>
    </lineage>
</organism>
<keyword evidence="9" id="KW-1185">Reference proteome</keyword>
<evidence type="ECO:0000256" key="4">
    <source>
        <dbReference type="ARBA" id="ARBA00022827"/>
    </source>
</evidence>
<dbReference type="Gene3D" id="1.20.140.10">
    <property type="entry name" value="Butyryl-CoA Dehydrogenase, subunit A, domain 3"/>
    <property type="match status" value="2"/>
</dbReference>
<dbReference type="InterPro" id="IPR006091">
    <property type="entry name" value="Acyl-CoA_Oxase/DH_mid-dom"/>
</dbReference>
<evidence type="ECO:0000259" key="6">
    <source>
        <dbReference type="Pfam" id="PF00441"/>
    </source>
</evidence>
<dbReference type="SUPFAM" id="SSF47203">
    <property type="entry name" value="Acyl-CoA dehydrogenase C-terminal domain-like"/>
    <property type="match status" value="1"/>
</dbReference>
<dbReference type="InterPro" id="IPR036250">
    <property type="entry name" value="AcylCo_DH-like_C"/>
</dbReference>
<feature type="domain" description="Acyl-CoA dehydrogenase/oxidase C-terminal" evidence="6">
    <location>
        <begin position="283"/>
        <end position="372"/>
    </location>
</feature>
<comment type="cofactor">
    <cofactor evidence="1 5">
        <name>FAD</name>
        <dbReference type="ChEBI" id="CHEBI:57692"/>
    </cofactor>
</comment>
<dbReference type="InterPro" id="IPR009100">
    <property type="entry name" value="AcylCoA_DH/oxidase_NM_dom_sf"/>
</dbReference>
<evidence type="ECO:0000313" key="8">
    <source>
        <dbReference type="EMBL" id="GLH99265.1"/>
    </source>
</evidence>
<feature type="domain" description="Acyl-CoA oxidase/dehydrogenase middle" evidence="7">
    <location>
        <begin position="130"/>
        <end position="222"/>
    </location>
</feature>
<protein>
    <submittedName>
        <fullName evidence="8">Acyl-CoA dehydrogenase</fullName>
    </submittedName>
</protein>
<dbReference type="RefSeq" id="WP_281898804.1">
    <property type="nucleotide sequence ID" value="NZ_BSDI01000022.1"/>
</dbReference>
<dbReference type="Pfam" id="PF00441">
    <property type="entry name" value="Acyl-CoA_dh_1"/>
    <property type="match status" value="1"/>
</dbReference>
<dbReference type="InterPro" id="IPR037069">
    <property type="entry name" value="AcylCoA_DH/ox_N_sf"/>
</dbReference>
<evidence type="ECO:0000256" key="2">
    <source>
        <dbReference type="ARBA" id="ARBA00009347"/>
    </source>
</evidence>
<dbReference type="Proteomes" id="UP001144280">
    <property type="component" value="Unassembled WGS sequence"/>
</dbReference>
<dbReference type="EMBL" id="BSDI01000022">
    <property type="protein sequence ID" value="GLH99265.1"/>
    <property type="molecule type" value="Genomic_DNA"/>
</dbReference>
<keyword evidence="5" id="KW-0560">Oxidoreductase</keyword>
<reference evidence="8" key="1">
    <citation type="submission" date="2022-12" db="EMBL/GenBank/DDBJ databases">
        <title>New Phytohabitans aurantiacus sp. RD004123 nov., an actinomycete isolated from soil.</title>
        <authorList>
            <person name="Triningsih D.W."/>
            <person name="Harunari E."/>
            <person name="Igarashi Y."/>
        </authorList>
    </citation>
    <scope>NUCLEOTIDE SEQUENCE</scope>
    <source>
        <strain evidence="8">RD004123</strain>
    </source>
</reference>
<comment type="caution">
    <text evidence="8">The sequence shown here is derived from an EMBL/GenBank/DDBJ whole genome shotgun (WGS) entry which is preliminary data.</text>
</comment>
<dbReference type="CDD" id="cd00567">
    <property type="entry name" value="ACAD"/>
    <property type="match status" value="1"/>
</dbReference>
<keyword evidence="3 5" id="KW-0285">Flavoprotein</keyword>
<dbReference type="InterPro" id="IPR046373">
    <property type="entry name" value="Acyl-CoA_Oxase/DH_mid-dom_sf"/>
</dbReference>
<dbReference type="PANTHER" id="PTHR43884:SF12">
    <property type="entry name" value="ISOVALERYL-COA DEHYDROGENASE, MITOCHONDRIAL-RELATED"/>
    <property type="match status" value="1"/>
</dbReference>
<comment type="similarity">
    <text evidence="2 5">Belongs to the acyl-CoA dehydrogenase family.</text>
</comment>
<evidence type="ECO:0000259" key="7">
    <source>
        <dbReference type="Pfam" id="PF02770"/>
    </source>
</evidence>
<sequence length="379" mass="40546">MVDLDDRLRALRGVSAELARELRGHALAVDADPYRMEPHLAIGAYGVLRQTMTPRRYTDGPLRVGRFEYPPGSCLDGVVRDVELAYGDAGVLLACPGPGLAGILVDQLADDAQRDHFYGALATDAAWSFFAVTEPGRGSDASALTTELKRETPDCYRLRGTKRYIGNGSRGGIGVVFARTGSAPLSIRAALVEADMPGFHATGLDMIGLRGACLGEIQLDGVPIPAGMLLGNHLPALRRGLWGAMRVFNTMRAHVAALAVGTGLALVDLVRAERPGAPGIDQLRARLLACRRLVYTAGAAVDRDRDASGPPGVAKNAANALARAASRWAVRSLDPAALLSVPLLEKWTRDVCGFEFMEGTSDIQRQHITRSYLKSRSAR</sequence>
<keyword evidence="4 5" id="KW-0274">FAD</keyword>
<evidence type="ECO:0000313" key="9">
    <source>
        <dbReference type="Proteomes" id="UP001144280"/>
    </source>
</evidence>
<gene>
    <name evidence="8" type="ORF">Pa4123_45400</name>
</gene>
<proteinExistence type="inferred from homology"/>
<dbReference type="Pfam" id="PF02770">
    <property type="entry name" value="Acyl-CoA_dh_M"/>
    <property type="match status" value="1"/>
</dbReference>
<evidence type="ECO:0000256" key="1">
    <source>
        <dbReference type="ARBA" id="ARBA00001974"/>
    </source>
</evidence>
<evidence type="ECO:0000256" key="5">
    <source>
        <dbReference type="RuleBase" id="RU362125"/>
    </source>
</evidence>
<dbReference type="Gene3D" id="1.10.540.10">
    <property type="entry name" value="Acyl-CoA dehydrogenase/oxidase, N-terminal domain"/>
    <property type="match status" value="1"/>
</dbReference>